<dbReference type="RefSeq" id="WP_111390005.1">
    <property type="nucleotide sequence ID" value="NZ_QEPN01000010.1"/>
</dbReference>
<accession>A0A369YA49</accession>
<evidence type="ECO:0000313" key="4">
    <source>
        <dbReference type="Proteomes" id="UP000253872"/>
    </source>
</evidence>
<evidence type="ECO:0000313" key="5">
    <source>
        <dbReference type="Proteomes" id="UP000253950"/>
    </source>
</evidence>
<feature type="domain" description="Adenylate cyclase class-I N-terminal" evidence="1">
    <location>
        <begin position="23"/>
        <end position="214"/>
    </location>
</feature>
<reference evidence="4 5" key="1">
    <citation type="submission" date="2018-05" db="EMBL/GenBank/DDBJ databases">
        <title>Draft Genome Sequences for a Diverse set of 7 Haemophilus Species.</title>
        <authorList>
            <person name="Nichols M."/>
            <person name="Topaz N."/>
            <person name="Wang X."/>
            <person name="Wang X."/>
            <person name="Boxrud D."/>
        </authorList>
    </citation>
    <scope>NUCLEOTIDE SEQUENCE [LARGE SCALE GENOMIC DNA]</scope>
    <source>
        <strain evidence="2 4">C2002001239</strain>
        <strain evidence="3 5">C2015005473</strain>
    </source>
</reference>
<evidence type="ECO:0000259" key="1">
    <source>
        <dbReference type="Pfam" id="PF12633"/>
    </source>
</evidence>
<dbReference type="PANTHER" id="PTHR38760">
    <property type="entry name" value="ADENYLATE CYCLASE"/>
    <property type="match status" value="1"/>
</dbReference>
<dbReference type="Pfam" id="PF12633">
    <property type="entry name" value="Adenyl_cycl_N"/>
    <property type="match status" value="1"/>
</dbReference>
<dbReference type="EC" id="4.6.1.1" evidence="2"/>
<gene>
    <name evidence="3" type="ORF">DPV84_08110</name>
    <name evidence="2" type="ORF">DPV93_09785</name>
</gene>
<organism evidence="2 4">
    <name type="scientific">Haemophilus sputorum</name>
    <dbReference type="NCBI Taxonomy" id="1078480"/>
    <lineage>
        <taxon>Bacteria</taxon>
        <taxon>Pseudomonadati</taxon>
        <taxon>Pseudomonadota</taxon>
        <taxon>Gammaproteobacteria</taxon>
        <taxon>Pasteurellales</taxon>
        <taxon>Pasteurellaceae</taxon>
        <taxon>Haemophilus</taxon>
    </lineage>
</organism>
<keyword evidence="5" id="KW-1185">Reference proteome</keyword>
<evidence type="ECO:0000313" key="2">
    <source>
        <dbReference type="EMBL" id="RDE69925.1"/>
    </source>
</evidence>
<dbReference type="EMBL" id="QEPN01000010">
    <property type="protein sequence ID" value="RDE69925.1"/>
    <property type="molecule type" value="Genomic_DNA"/>
</dbReference>
<dbReference type="STRING" id="1035839.GCA_000238795_00260"/>
<name>A0A369YA49_9PAST</name>
<dbReference type="NCBIfam" id="NF006978">
    <property type="entry name" value="PRK09450.1-2"/>
    <property type="match status" value="1"/>
</dbReference>
<dbReference type="InterPro" id="IPR024685">
    <property type="entry name" value="Adenylate_cyclase_1_N"/>
</dbReference>
<dbReference type="Proteomes" id="UP000253950">
    <property type="component" value="Unassembled WGS sequence"/>
</dbReference>
<comment type="caution">
    <text evidence="2">The sequence shown here is derived from an EMBL/GenBank/DDBJ whole genome shotgun (WGS) entry which is preliminary data.</text>
</comment>
<dbReference type="Pfam" id="PF01295">
    <property type="entry name" value="Adenylate_cycl"/>
    <property type="match status" value="1"/>
</dbReference>
<evidence type="ECO:0000313" key="3">
    <source>
        <dbReference type="EMBL" id="RDF10311.1"/>
    </source>
</evidence>
<sequence length="830" mass="97381">MKTRDLLLPYKSAVSPFSAQLAFAIERVEALNQYRIKRAFAANQPYYRHVFQLIPILIHLNEPELPGYVENAPAGIAHFSPNHYQQRFITALLPQAKLAKHLEKTTAFDALYSMGSTGSITQTQYSDLDLWLCYPERLSAEQLQLMEQKIVRLCAWAKGFDVDVTIYLMNPARFSAHLDQHSVSEEHSGSAQHFFLLDEFYRSAIRLAGKRLLWLHLTDEQYQQRHHLPEIDMQAWVDFGDFSALSTAEFFGASLWQLYKGIDNPYKSAIKIVLLESYAHNYPQTALISKSFKQKWLSKTEVRYHFDPYLAMLDQVSEYLIERKEFARLNRIRQCFYLKAMEGENEENWRTYQLQQLAKSWEWDEEELEILNQRASWKTKQVKVHHQMLVDLLLQSYRNLIQFARKFHIDPSIMANDIDILMRKLYSVFEVLPGKVTLLNPRISQNLAEKNLTFIEGREGSMMKPGWYLLNQAPSSEYENPDRFVEYQKDLTKLVAWAYFNGILTAESRLHVVSRHVSLLNFRQFITDLRISFPTKGPIVGNEELLHPNEIRHLIFAVNLTVDPTEHIKSERIRKITQADLFNFAGGEAQLIGSVDIIYRNMWNEIRTQHVEGKEALLKALKFLSNKIYRGSAPPQSVNVFCYSKKLRLELRESIAELVDRCISIHTGTIYDKTIIEVQVEQEKHWGFIFEEAPFALFCLPQAVNLDEDFTKSERDENVVYKTRYPKVINDFASEGFLQFFFEDNANGLFNVYILDEQNKLESYLNCLGSKEEKVKEINRFYAKKEEREWGERFNFPQYYQLIELSDNVQIVPFQSKQHREYQQRKQQKA</sequence>
<dbReference type="PANTHER" id="PTHR38760:SF1">
    <property type="entry name" value="ADENYLATE CYCLASE"/>
    <property type="match status" value="1"/>
</dbReference>
<dbReference type="InterPro" id="IPR000274">
    <property type="entry name" value="Adenylate_cyclase_1"/>
</dbReference>
<dbReference type="Proteomes" id="UP000253872">
    <property type="component" value="Unassembled WGS sequence"/>
</dbReference>
<dbReference type="PIRSF" id="PIRSF001444">
    <property type="entry name" value="Adenylate_cycl"/>
    <property type="match status" value="1"/>
</dbReference>
<dbReference type="GO" id="GO:0006171">
    <property type="term" value="P:cAMP biosynthetic process"/>
    <property type="evidence" value="ECO:0007669"/>
    <property type="project" value="InterPro"/>
</dbReference>
<dbReference type="AlphaFoldDB" id="A0A369YA49"/>
<protein>
    <submittedName>
        <fullName evidence="2">Class I adenylate cyclase</fullName>
        <ecNumber evidence="2">4.6.1.1</ecNumber>
    </submittedName>
</protein>
<keyword evidence="2" id="KW-0456">Lyase</keyword>
<proteinExistence type="predicted"/>
<dbReference type="GO" id="GO:0004016">
    <property type="term" value="F:adenylate cyclase activity"/>
    <property type="evidence" value="ECO:0007669"/>
    <property type="project" value="UniProtKB-EC"/>
</dbReference>
<dbReference type="EMBL" id="QEQG01000009">
    <property type="protein sequence ID" value="RDF10311.1"/>
    <property type="molecule type" value="Genomic_DNA"/>
</dbReference>